<protein>
    <submittedName>
        <fullName evidence="1">Uncharacterized protein</fullName>
    </submittedName>
</protein>
<organism evidence="1 2">
    <name type="scientific">Eubacterium oxidoreducens</name>
    <dbReference type="NCBI Taxonomy" id="1732"/>
    <lineage>
        <taxon>Bacteria</taxon>
        <taxon>Bacillati</taxon>
        <taxon>Bacillota</taxon>
        <taxon>Clostridia</taxon>
        <taxon>Eubacteriales</taxon>
        <taxon>Eubacteriaceae</taxon>
        <taxon>Eubacterium</taxon>
    </lineage>
</organism>
<dbReference type="AlphaFoldDB" id="A0A1G6A0F2"/>
<sequence length="338" mass="38294">MLSFTEFQEQVTEEIKNHLPEQYANADVVINTVTKNNGMKLQALSVRPEGKVVTPNIYLEGFYEKYQGGADLDEVVGNIAKVTSDHMEGPEFAENIAAGFMNFEFIKDRVIMTVVNTEKNREMLEHTPHTEKEDLSFIYKVLVGDPEEDGMATITIKDEHMKYWDATVEDLHQYAVKNSQEKLPAKLQTMNEIMRDMLGRDGVPEEVIDSMMDSMPPENQMYVISNSNSVNGATAIFYSDVLDELSKKLGGKDLYILPSSVHEVIAISQDMGTPEMLANMVQEVNGNEVSPEEQLSDHVYKYDAKSKDITLADTTIEELKKNQKDTEVQEASRPRRHR</sequence>
<dbReference type="RefSeq" id="WP_090170905.1">
    <property type="nucleotide sequence ID" value="NZ_FMXR01000004.1"/>
</dbReference>
<reference evidence="1 2" key="1">
    <citation type="submission" date="2016-10" db="EMBL/GenBank/DDBJ databases">
        <authorList>
            <person name="de Groot N.N."/>
        </authorList>
    </citation>
    <scope>NUCLEOTIDE SEQUENCE [LARGE SCALE GENOMIC DNA]</scope>
    <source>
        <strain evidence="1 2">DSM 3217</strain>
    </source>
</reference>
<gene>
    <name evidence="1" type="ORF">SAMN02910417_00110</name>
</gene>
<name>A0A1G6A0F2_EUBOX</name>
<keyword evidence="2" id="KW-1185">Reference proteome</keyword>
<dbReference type="InterPro" id="IPR043743">
    <property type="entry name" value="DUF5688"/>
</dbReference>
<evidence type="ECO:0000313" key="2">
    <source>
        <dbReference type="Proteomes" id="UP000199228"/>
    </source>
</evidence>
<dbReference type="STRING" id="1732.SAMN02910417_00110"/>
<evidence type="ECO:0000313" key="1">
    <source>
        <dbReference type="EMBL" id="SDB01948.1"/>
    </source>
</evidence>
<dbReference type="OrthoDB" id="1655031at2"/>
<dbReference type="Proteomes" id="UP000199228">
    <property type="component" value="Unassembled WGS sequence"/>
</dbReference>
<accession>A0A1G6A0F2</accession>
<proteinExistence type="predicted"/>
<dbReference type="Pfam" id="PF18941">
    <property type="entry name" value="DUF5688"/>
    <property type="match status" value="1"/>
</dbReference>
<dbReference type="EMBL" id="FMXR01000004">
    <property type="protein sequence ID" value="SDB01948.1"/>
    <property type="molecule type" value="Genomic_DNA"/>
</dbReference>